<proteinExistence type="predicted"/>
<dbReference type="Proteomes" id="UP001057402">
    <property type="component" value="Chromosome 2"/>
</dbReference>
<organism evidence="1 2">
    <name type="scientific">Melastoma candidum</name>
    <dbReference type="NCBI Taxonomy" id="119954"/>
    <lineage>
        <taxon>Eukaryota</taxon>
        <taxon>Viridiplantae</taxon>
        <taxon>Streptophyta</taxon>
        <taxon>Embryophyta</taxon>
        <taxon>Tracheophyta</taxon>
        <taxon>Spermatophyta</taxon>
        <taxon>Magnoliopsida</taxon>
        <taxon>eudicotyledons</taxon>
        <taxon>Gunneridae</taxon>
        <taxon>Pentapetalae</taxon>
        <taxon>rosids</taxon>
        <taxon>malvids</taxon>
        <taxon>Myrtales</taxon>
        <taxon>Melastomataceae</taxon>
        <taxon>Melastomatoideae</taxon>
        <taxon>Melastomateae</taxon>
        <taxon>Melastoma</taxon>
    </lineage>
</organism>
<comment type="caution">
    <text evidence="1">The sequence shown here is derived from an EMBL/GenBank/DDBJ whole genome shotgun (WGS) entry which is preliminary data.</text>
</comment>
<evidence type="ECO:0000313" key="1">
    <source>
        <dbReference type="EMBL" id="KAI4386412.1"/>
    </source>
</evidence>
<name>A0ACB9S5C2_9MYRT</name>
<accession>A0ACB9S5C2</accession>
<gene>
    <name evidence="1" type="ORF">MLD38_004344</name>
</gene>
<keyword evidence="2" id="KW-1185">Reference proteome</keyword>
<protein>
    <submittedName>
        <fullName evidence="1">Uncharacterized protein</fullName>
    </submittedName>
</protein>
<dbReference type="EMBL" id="CM042881">
    <property type="protein sequence ID" value="KAI4386412.1"/>
    <property type="molecule type" value="Genomic_DNA"/>
</dbReference>
<evidence type="ECO:0000313" key="2">
    <source>
        <dbReference type="Proteomes" id="UP001057402"/>
    </source>
</evidence>
<sequence>MDSSAKSERGKPTKPLSNENGERISSQRSPWNVELNITSTSSSCDSQQCDLDGYHGDTDSSTRFKMDLFMKTQNSAATSSYSSSDKYWEDYFRVMLSEGVNTQADVLVLCENSDAGSSLTSRLSTERASMVSDITQESLIRTASPGQSPPQQGMVRSGGYDPKRIPSSVFERSKCQSSAPVEWSIASTESLFSIHLGTINFSKEQFLPLMGDPQKPEELDKIDGAVTLPPPLQGKKASDSQISQQERSSHEQDEEASDGPISQLERNSHENEDAAGEVNAVKLEQGNGCGIIEEKMGDLVVTYMPSLNNSRYDRSSSLPLKKKRSRGQGLYVVAIRHAAAAAGQAVTINVRVLTVTARAPYVAVAGLPAASDGRSAIKDAVMACLAATSTAAILAVIRFLSRGNCAVIIVTLLGNVGIAVDSELFIEN</sequence>
<reference evidence="2" key="1">
    <citation type="journal article" date="2023" name="Front. Plant Sci.">
        <title>Chromosomal-level genome assembly of Melastoma candidum provides insights into trichome evolution.</title>
        <authorList>
            <person name="Zhong Y."/>
            <person name="Wu W."/>
            <person name="Sun C."/>
            <person name="Zou P."/>
            <person name="Liu Y."/>
            <person name="Dai S."/>
            <person name="Zhou R."/>
        </authorList>
    </citation>
    <scope>NUCLEOTIDE SEQUENCE [LARGE SCALE GENOMIC DNA]</scope>
</reference>